<dbReference type="EMBL" id="LR798260">
    <property type="protein sequence ID" value="CAB5218630.1"/>
    <property type="molecule type" value="Genomic_DNA"/>
</dbReference>
<dbReference type="SUPFAM" id="SSF53756">
    <property type="entry name" value="UDP-Glycosyltransferase/glycogen phosphorylase"/>
    <property type="match status" value="1"/>
</dbReference>
<keyword evidence="1" id="KW-0808">Transferase</keyword>
<dbReference type="PANTHER" id="PTHR12526">
    <property type="entry name" value="GLYCOSYLTRANSFERASE"/>
    <property type="match status" value="1"/>
</dbReference>
<organism evidence="1">
    <name type="scientific">uncultured Caudovirales phage</name>
    <dbReference type="NCBI Taxonomy" id="2100421"/>
    <lineage>
        <taxon>Viruses</taxon>
        <taxon>Duplodnaviria</taxon>
        <taxon>Heunggongvirae</taxon>
        <taxon>Uroviricota</taxon>
        <taxon>Caudoviricetes</taxon>
        <taxon>Peduoviridae</taxon>
        <taxon>Maltschvirus</taxon>
        <taxon>Maltschvirus maltsch</taxon>
    </lineage>
</organism>
<dbReference type="CDD" id="cd03801">
    <property type="entry name" value="GT4_PimA-like"/>
    <property type="match status" value="1"/>
</dbReference>
<dbReference type="Pfam" id="PF13692">
    <property type="entry name" value="Glyco_trans_1_4"/>
    <property type="match status" value="1"/>
</dbReference>
<name>A0A6J7WLC2_9CAUD</name>
<gene>
    <name evidence="1" type="ORF">UFOVP219_43</name>
</gene>
<evidence type="ECO:0000313" key="1">
    <source>
        <dbReference type="EMBL" id="CAB5218630.1"/>
    </source>
</evidence>
<accession>A0A6J7WLC2</accession>
<dbReference type="Gene3D" id="3.40.50.2000">
    <property type="entry name" value="Glycogen Phosphorylase B"/>
    <property type="match status" value="1"/>
</dbReference>
<dbReference type="GO" id="GO:0016740">
    <property type="term" value="F:transferase activity"/>
    <property type="evidence" value="ECO:0007669"/>
    <property type="project" value="UniProtKB-KW"/>
</dbReference>
<proteinExistence type="predicted"/>
<sequence>MTKAAISWYSNSLNQPTGYGTQSQQVIQRLVRDGHKVAMLSNYGGEGVNSTIESGAGKIPHYSRGMNQYSTDVMPLHFQHWSAENKGLPSFMVTLYDVWVFDNPALDTIPIASWVPIDHQPAPEKVLAWLKKPNVTPIAMSKFGKSMIENAGIESEYIPHAIDTKVFTPTEVLPEGISGREFVGGADKFVVGMNFANKAGGFIHRKAVAENFLAFAIFAQAHDDVHLYIHSDPYGKQSGFVLPNILAACGVPQEKVSFVDPIAYQYGISQKTLAAIYSAWDVGLFTNYGEGFGVPQIEAQACGVPIITSNFAASAELASSDSFLVNGQPFWDAGQHCWFNVPNVNAIVDALEQAYQRGRKKFPDTVAFAKNYDANKVYAEMWKPLIEKLSSKA</sequence>
<reference evidence="1" key="1">
    <citation type="submission" date="2020-05" db="EMBL/GenBank/DDBJ databases">
        <authorList>
            <person name="Chiriac C."/>
            <person name="Salcher M."/>
            <person name="Ghai R."/>
            <person name="Kavagutti S V."/>
        </authorList>
    </citation>
    <scope>NUCLEOTIDE SEQUENCE</scope>
</reference>
<protein>
    <submittedName>
        <fullName evidence="1">RfaG Glycosyltransferase</fullName>
    </submittedName>
</protein>